<dbReference type="InterPro" id="IPR046522">
    <property type="entry name" value="DUF6699"/>
</dbReference>
<dbReference type="PANTHER" id="PTHR47576:SF2">
    <property type="entry name" value="BRCT DOMAIN DNA REPAIR PROTEIN-RELATED"/>
    <property type="match status" value="1"/>
</dbReference>
<dbReference type="SUPFAM" id="SSF52113">
    <property type="entry name" value="BRCT domain"/>
    <property type="match status" value="1"/>
</dbReference>
<feature type="domain" description="BRCT" evidence="2">
    <location>
        <begin position="60"/>
        <end position="152"/>
    </location>
</feature>
<dbReference type="SMART" id="SM00292">
    <property type="entry name" value="BRCT"/>
    <property type="match status" value="2"/>
</dbReference>
<accession>A0A6A1W3N8</accession>
<dbReference type="Proteomes" id="UP000516437">
    <property type="component" value="Chromosome 3"/>
</dbReference>
<dbReference type="AlphaFoldDB" id="A0A6A1W3N8"/>
<sequence length="553" mass="61154">MGSGGGGGGGGGRVEVVNSKGCSRLVLGLSSPLPAFRAPQPFQPISPASSSFGSETVALRSKGPFAGLVICVTGLSKETRKQVMEATERLGGQYSPNLHPQCTHLVVQSFGGRKFEHALKHGSKNGLFIVTLGWFVDSVKRNVRLSESLYSVKSFGENDMQLDELSRLAGFAGTENSCLPLGTHGAKKFDKIEESHLCYSGREFDRSTDSTLYGHSLYVDPDISDELHNKVVEAAAREGAKLVEKWFVGSSASHVVCEGTSVQRYLGHSSNLVTPLWVLKTAKEKYVQRLVHMSTDLARQISMMLEDSQKFTGKETKEQNVPEDDRSFSNKSSLTERQQIAISAKIAVRNRRGRGMQTCQTPIRPITPTCLLDSICWSISERTSTASIYTDSFSVDDASEHHLSVFLDAKMDGKDSEASFANATRPLTESEKSELIFKSQFLTILFPVDRFSEMGPSSRTFVSDNGFTCLQVLDHIYAFYQENMSVHEVEAAIHTDSRHADRLRSVYCCRETAKHGYVVFKRIDFLGSRKSFEMLKRVSGDNNSNVYELLIRA</sequence>
<dbReference type="Pfam" id="PF12738">
    <property type="entry name" value="PTCB-BRCT"/>
    <property type="match status" value="1"/>
</dbReference>
<feature type="compositionally biased region" description="Basic and acidic residues" evidence="1">
    <location>
        <begin position="310"/>
        <end position="328"/>
    </location>
</feature>
<evidence type="ECO:0000313" key="3">
    <source>
        <dbReference type="EMBL" id="KAB1219869.1"/>
    </source>
</evidence>
<dbReference type="Gene3D" id="3.40.50.10190">
    <property type="entry name" value="BRCT domain"/>
    <property type="match status" value="1"/>
</dbReference>
<protein>
    <submittedName>
        <fullName evidence="3">DNA topoisomerase 2-binding protein 1</fullName>
    </submittedName>
</protein>
<dbReference type="Pfam" id="PF20415">
    <property type="entry name" value="DUF6699"/>
    <property type="match status" value="1"/>
</dbReference>
<dbReference type="InterPro" id="IPR059215">
    <property type="entry name" value="BRCT2_TopBP1-like"/>
</dbReference>
<proteinExistence type="predicted"/>
<gene>
    <name evidence="3" type="ORF">CJ030_MR3G009511</name>
</gene>
<name>A0A6A1W3N8_9ROSI</name>
<dbReference type="PROSITE" id="PS50172">
    <property type="entry name" value="BRCT"/>
    <property type="match status" value="2"/>
</dbReference>
<reference evidence="3 4" key="1">
    <citation type="journal article" date="2019" name="Plant Biotechnol. J.">
        <title>The red bayberry genome and genetic basis of sex determination.</title>
        <authorList>
            <person name="Jia H.M."/>
            <person name="Jia H.J."/>
            <person name="Cai Q.L."/>
            <person name="Wang Y."/>
            <person name="Zhao H.B."/>
            <person name="Yang W.F."/>
            <person name="Wang G.Y."/>
            <person name="Li Y.H."/>
            <person name="Zhan D.L."/>
            <person name="Shen Y.T."/>
            <person name="Niu Q.F."/>
            <person name="Chang L."/>
            <person name="Qiu J."/>
            <person name="Zhao L."/>
            <person name="Xie H.B."/>
            <person name="Fu W.Y."/>
            <person name="Jin J."/>
            <person name="Li X.W."/>
            <person name="Jiao Y."/>
            <person name="Zhou C.C."/>
            <person name="Tu T."/>
            <person name="Chai C.Y."/>
            <person name="Gao J.L."/>
            <person name="Fan L.J."/>
            <person name="van de Weg E."/>
            <person name="Wang J.Y."/>
            <person name="Gao Z.S."/>
        </authorList>
    </citation>
    <scope>NUCLEOTIDE SEQUENCE [LARGE SCALE GENOMIC DNA]</scope>
    <source>
        <tissue evidence="3">Leaves</tissue>
    </source>
</reference>
<dbReference type="InterPro" id="IPR001357">
    <property type="entry name" value="BRCT_dom"/>
</dbReference>
<dbReference type="EMBL" id="RXIC02000021">
    <property type="protein sequence ID" value="KAB1219869.1"/>
    <property type="molecule type" value="Genomic_DNA"/>
</dbReference>
<feature type="domain" description="BRCT" evidence="2">
    <location>
        <begin position="207"/>
        <end position="285"/>
    </location>
</feature>
<feature type="region of interest" description="Disordered" evidence="1">
    <location>
        <begin position="310"/>
        <end position="336"/>
    </location>
</feature>
<evidence type="ECO:0000259" key="2">
    <source>
        <dbReference type="PROSITE" id="PS50172"/>
    </source>
</evidence>
<dbReference type="PANTHER" id="PTHR47576">
    <property type="entry name" value="BRCT DOMAIN DNA REPAIR PROTEIN-RELATED"/>
    <property type="match status" value="1"/>
</dbReference>
<dbReference type="GO" id="GO:0016853">
    <property type="term" value="F:isomerase activity"/>
    <property type="evidence" value="ECO:0007669"/>
    <property type="project" value="UniProtKB-KW"/>
</dbReference>
<keyword evidence="4" id="KW-1185">Reference proteome</keyword>
<comment type="caution">
    <text evidence="3">The sequence shown here is derived from an EMBL/GenBank/DDBJ whole genome shotgun (WGS) entry which is preliminary data.</text>
</comment>
<evidence type="ECO:0000313" key="4">
    <source>
        <dbReference type="Proteomes" id="UP000516437"/>
    </source>
</evidence>
<evidence type="ECO:0000256" key="1">
    <source>
        <dbReference type="SAM" id="MobiDB-lite"/>
    </source>
</evidence>
<dbReference type="OrthoDB" id="251770at2759"/>
<organism evidence="3 4">
    <name type="scientific">Morella rubra</name>
    <name type="common">Chinese bayberry</name>
    <dbReference type="NCBI Taxonomy" id="262757"/>
    <lineage>
        <taxon>Eukaryota</taxon>
        <taxon>Viridiplantae</taxon>
        <taxon>Streptophyta</taxon>
        <taxon>Embryophyta</taxon>
        <taxon>Tracheophyta</taxon>
        <taxon>Spermatophyta</taxon>
        <taxon>Magnoliopsida</taxon>
        <taxon>eudicotyledons</taxon>
        <taxon>Gunneridae</taxon>
        <taxon>Pentapetalae</taxon>
        <taxon>rosids</taxon>
        <taxon>fabids</taxon>
        <taxon>Fagales</taxon>
        <taxon>Myricaceae</taxon>
        <taxon>Morella</taxon>
    </lineage>
</organism>
<dbReference type="CDD" id="cd17731">
    <property type="entry name" value="BRCT_TopBP1_rpt2_like"/>
    <property type="match status" value="1"/>
</dbReference>
<dbReference type="InterPro" id="IPR036420">
    <property type="entry name" value="BRCT_dom_sf"/>
</dbReference>
<keyword evidence="3" id="KW-0413">Isomerase</keyword>